<keyword evidence="3" id="KW-1185">Reference proteome</keyword>
<proteinExistence type="predicted"/>
<dbReference type="Gene3D" id="3.40.50.620">
    <property type="entry name" value="HUPs"/>
    <property type="match status" value="1"/>
</dbReference>
<dbReference type="InterPro" id="IPR036155">
    <property type="entry name" value="Crypto/Photolyase_N_sf"/>
</dbReference>
<dbReference type="InterPro" id="IPR052219">
    <property type="entry name" value="Photolyase_Class-2"/>
</dbReference>
<dbReference type="SUPFAM" id="SSF52425">
    <property type="entry name" value="Cryptochrome/photolyase, N-terminal domain"/>
    <property type="match status" value="1"/>
</dbReference>
<evidence type="ECO:0000313" key="3">
    <source>
        <dbReference type="Proteomes" id="UP001519271"/>
    </source>
</evidence>
<reference evidence="2 3" key="1">
    <citation type="submission" date="2021-03" db="EMBL/GenBank/DDBJ databases">
        <title>Genomic Encyclopedia of Type Strains, Phase IV (KMG-IV): sequencing the most valuable type-strain genomes for metagenomic binning, comparative biology and taxonomic classification.</title>
        <authorList>
            <person name="Goeker M."/>
        </authorList>
    </citation>
    <scope>NUCLEOTIDE SEQUENCE [LARGE SCALE GENOMIC DNA]</scope>
    <source>
        <strain evidence="2 3">DSM 6139</strain>
    </source>
</reference>
<dbReference type="GO" id="GO:0003904">
    <property type="term" value="F:deoxyribodipyrimidine photo-lyase activity"/>
    <property type="evidence" value="ECO:0007669"/>
    <property type="project" value="UniProtKB-EC"/>
</dbReference>
<evidence type="ECO:0000313" key="2">
    <source>
        <dbReference type="EMBL" id="MBP1920237.1"/>
    </source>
</evidence>
<gene>
    <name evidence="2" type="ORF">J2Z34_002748</name>
</gene>
<dbReference type="PANTHER" id="PTHR10211">
    <property type="entry name" value="DEOXYRIBODIPYRIMIDINE PHOTOLYASE"/>
    <property type="match status" value="1"/>
</dbReference>
<protein>
    <submittedName>
        <fullName evidence="2">Deoxyribodipyrimidine photo-lyase</fullName>
        <ecNumber evidence="2">4.1.99.3</ecNumber>
    </submittedName>
</protein>
<dbReference type="Gene3D" id="1.25.40.80">
    <property type="match status" value="1"/>
</dbReference>
<accession>A0ABS4G714</accession>
<dbReference type="InterPro" id="IPR006050">
    <property type="entry name" value="DNA_photolyase_N"/>
</dbReference>
<comment type="caution">
    <text evidence="2">The sequence shown here is derived from an EMBL/GenBank/DDBJ whole genome shotgun (WGS) entry which is preliminary data.</text>
</comment>
<dbReference type="PANTHER" id="PTHR10211:SF0">
    <property type="entry name" value="DEOXYRIBODIPYRIMIDINE PHOTO-LYASE"/>
    <property type="match status" value="1"/>
</dbReference>
<dbReference type="EMBL" id="JAGGKC010000026">
    <property type="protein sequence ID" value="MBP1920237.1"/>
    <property type="molecule type" value="Genomic_DNA"/>
</dbReference>
<organism evidence="2 3">
    <name type="scientific">Youngiibacter multivorans</name>
    <dbReference type="NCBI Taxonomy" id="937251"/>
    <lineage>
        <taxon>Bacteria</taxon>
        <taxon>Bacillati</taxon>
        <taxon>Bacillota</taxon>
        <taxon>Clostridia</taxon>
        <taxon>Eubacteriales</taxon>
        <taxon>Clostridiaceae</taxon>
        <taxon>Youngiibacter</taxon>
    </lineage>
</organism>
<sequence length="462" mass="53439">MIPQGRIKVLSEKEIQDKPYVVYWMQASQRTYMNHALEYAIGVANSLDKKLLVYFGLTDGYPEADRRHYSFMLQGLADVKRSLALRGIRMVVLKGRPDEGLEALRHMTSIIVTDRGYLKVQREWRKIAAENSCCSMVEIESDVIVPVEITSEKEEFSAATIRRKLEREMSEYSVLLYESECNLKSIDDKLDLDELDITDESILDSLNLPGISIEVKGVTGGQERALKLLEEFVEEKLDTYGEGRNEPGSGNTSGLSPYMHFGQISPLQIYTRIFDSNSPGKAKFIDELVIRRELAINFVFYNKYYDSFQSLPDWARETLNKHLQDDREYLYDMSELEAGLTHDIYWNAAQNEMVLTGKMDGYMRMYWGKKILEWSKTPEEAFNIAIELNNRYSLDGRDPSSYAGVAWCFGKHDRPWGERSIFGNVRYMNDKGLRRKFDMARYIEKVDNDKRVHGNGKEEHTP</sequence>
<dbReference type="Proteomes" id="UP001519271">
    <property type="component" value="Unassembled WGS sequence"/>
</dbReference>
<dbReference type="Pfam" id="PF00875">
    <property type="entry name" value="DNA_photolyase"/>
    <property type="match status" value="1"/>
</dbReference>
<dbReference type="RefSeq" id="WP_209460417.1">
    <property type="nucleotide sequence ID" value="NZ_JAGGKC010000026.1"/>
</dbReference>
<dbReference type="InterPro" id="IPR014729">
    <property type="entry name" value="Rossmann-like_a/b/a_fold"/>
</dbReference>
<name>A0ABS4G714_9CLOT</name>
<evidence type="ECO:0000259" key="1">
    <source>
        <dbReference type="PROSITE" id="PS51645"/>
    </source>
</evidence>
<dbReference type="Gene3D" id="1.10.579.10">
    <property type="entry name" value="DNA Cyclobutane Dipyrimidine Photolyase, subunit A, domain 3"/>
    <property type="match status" value="1"/>
</dbReference>
<keyword evidence="2" id="KW-0456">Lyase</keyword>
<dbReference type="SUPFAM" id="SSF48173">
    <property type="entry name" value="Cryptochrome/photolyase FAD-binding domain"/>
    <property type="match status" value="1"/>
</dbReference>
<dbReference type="EC" id="4.1.99.3" evidence="2"/>
<feature type="domain" description="Photolyase/cryptochrome alpha/beta" evidence="1">
    <location>
        <begin position="19"/>
        <end position="147"/>
    </location>
</feature>
<dbReference type="InterPro" id="IPR036134">
    <property type="entry name" value="Crypto/Photolyase_FAD-like_sf"/>
</dbReference>
<dbReference type="PROSITE" id="PS51645">
    <property type="entry name" value="PHR_CRY_ALPHA_BETA"/>
    <property type="match status" value="1"/>
</dbReference>